<name>A0A0N7M122_9RHOB</name>
<protein>
    <submittedName>
        <fullName evidence="2">Uncharacterized protein</fullName>
    </submittedName>
</protein>
<accession>A0A0N7M122</accession>
<dbReference type="Proteomes" id="UP000054935">
    <property type="component" value="Unassembled WGS sequence"/>
</dbReference>
<evidence type="ECO:0000256" key="1">
    <source>
        <dbReference type="SAM" id="SignalP"/>
    </source>
</evidence>
<proteinExistence type="predicted"/>
<feature type="chain" id="PRO_5006015776" evidence="1">
    <location>
        <begin position="24"/>
        <end position="47"/>
    </location>
</feature>
<evidence type="ECO:0000313" key="3">
    <source>
        <dbReference type="Proteomes" id="UP000054935"/>
    </source>
</evidence>
<dbReference type="EMBL" id="CYSE01000010">
    <property type="protein sequence ID" value="CUH82057.1"/>
    <property type="molecule type" value="Genomic_DNA"/>
</dbReference>
<evidence type="ECO:0000313" key="2">
    <source>
        <dbReference type="EMBL" id="CUH82057.1"/>
    </source>
</evidence>
<keyword evidence="1" id="KW-0732">Signal</keyword>
<gene>
    <name evidence="2" type="ORF">TRN7648_03792</name>
</gene>
<dbReference type="AlphaFoldDB" id="A0A0N7M122"/>
<sequence length="47" mass="4804">MTTRRSLIGTVAVHALTAMRAFAATSGVDVSIFAGETLAKADGPARL</sequence>
<dbReference type="STRING" id="441103.TRN7648_03792"/>
<keyword evidence="3" id="KW-1185">Reference proteome</keyword>
<dbReference type="RefSeq" id="WP_159452537.1">
    <property type="nucleotide sequence ID" value="NZ_CYSE01000010.1"/>
</dbReference>
<reference evidence="2 3" key="1">
    <citation type="submission" date="2015-09" db="EMBL/GenBank/DDBJ databases">
        <authorList>
            <consortium name="Swine Surveillance"/>
        </authorList>
    </citation>
    <scope>NUCLEOTIDE SEQUENCE [LARGE SCALE GENOMIC DNA]</scope>
    <source>
        <strain evidence="2 3">CECT 7648</strain>
    </source>
</reference>
<feature type="signal peptide" evidence="1">
    <location>
        <begin position="1"/>
        <end position="23"/>
    </location>
</feature>
<organism evidence="2 3">
    <name type="scientific">Tropicibacter naphthalenivorans</name>
    <dbReference type="NCBI Taxonomy" id="441103"/>
    <lineage>
        <taxon>Bacteria</taxon>
        <taxon>Pseudomonadati</taxon>
        <taxon>Pseudomonadota</taxon>
        <taxon>Alphaproteobacteria</taxon>
        <taxon>Rhodobacterales</taxon>
        <taxon>Roseobacteraceae</taxon>
        <taxon>Tropicibacter</taxon>
    </lineage>
</organism>